<dbReference type="Proteomes" id="UP001172083">
    <property type="component" value="Unassembled WGS sequence"/>
</dbReference>
<dbReference type="InterPro" id="IPR043135">
    <property type="entry name" value="Fur_C"/>
</dbReference>
<keyword evidence="6" id="KW-0804">Transcription</keyword>
<gene>
    <name evidence="7" type="ORF">QQ020_00055</name>
</gene>
<dbReference type="InterPro" id="IPR036390">
    <property type="entry name" value="WH_DNA-bd_sf"/>
</dbReference>
<protein>
    <submittedName>
        <fullName evidence="7">Transcriptional repressor</fullName>
    </submittedName>
</protein>
<evidence type="ECO:0000256" key="1">
    <source>
        <dbReference type="ARBA" id="ARBA00007957"/>
    </source>
</evidence>
<keyword evidence="5" id="KW-0238">DNA-binding</keyword>
<keyword evidence="4" id="KW-0805">Transcription regulation</keyword>
<name>A0ABT8KZG0_9BACT</name>
<dbReference type="Gene3D" id="3.30.1490.190">
    <property type="match status" value="1"/>
</dbReference>
<keyword evidence="2" id="KW-0678">Repressor</keyword>
<evidence type="ECO:0000313" key="7">
    <source>
        <dbReference type="EMBL" id="MDN5210406.1"/>
    </source>
</evidence>
<evidence type="ECO:0000256" key="2">
    <source>
        <dbReference type="ARBA" id="ARBA00022491"/>
    </source>
</evidence>
<dbReference type="InterPro" id="IPR002481">
    <property type="entry name" value="FUR"/>
</dbReference>
<dbReference type="PANTHER" id="PTHR33202:SF22">
    <property type="entry name" value="HYDROGEN PEROXIDE SENSITIVE REPRESSOR"/>
    <property type="match status" value="1"/>
</dbReference>
<organism evidence="7 8">
    <name type="scientific">Agaribacillus aureus</name>
    <dbReference type="NCBI Taxonomy" id="3051825"/>
    <lineage>
        <taxon>Bacteria</taxon>
        <taxon>Pseudomonadati</taxon>
        <taxon>Bacteroidota</taxon>
        <taxon>Cytophagia</taxon>
        <taxon>Cytophagales</taxon>
        <taxon>Splendidivirgaceae</taxon>
        <taxon>Agaribacillus</taxon>
    </lineage>
</organism>
<dbReference type="EMBL" id="JAUJEB010000001">
    <property type="protein sequence ID" value="MDN5210406.1"/>
    <property type="molecule type" value="Genomic_DNA"/>
</dbReference>
<dbReference type="Gene3D" id="1.10.10.10">
    <property type="entry name" value="Winged helix-like DNA-binding domain superfamily/Winged helix DNA-binding domain"/>
    <property type="match status" value="1"/>
</dbReference>
<dbReference type="PANTHER" id="PTHR33202">
    <property type="entry name" value="ZINC UPTAKE REGULATION PROTEIN"/>
    <property type="match status" value="1"/>
</dbReference>
<sequence length="141" mass="15739">MDNKKLIGDLLHAHGLKKTPIRTEMLALFMDHDFALSASDIVAKMTAGHDRVTIYRALSSFEKHGILHRASEDGQGIKYALCGQHCPDEPHTDKHAHFICDECHQTYCLEDVKVPKANISNEFSVTGVSYTLSGICKQCNR</sequence>
<dbReference type="Pfam" id="PF01475">
    <property type="entry name" value="FUR"/>
    <property type="match status" value="1"/>
</dbReference>
<reference evidence="7" key="1">
    <citation type="submission" date="2023-06" db="EMBL/GenBank/DDBJ databases">
        <title>Genomic of Agaribacillus aureum.</title>
        <authorList>
            <person name="Wang G."/>
        </authorList>
    </citation>
    <scope>NUCLEOTIDE SEQUENCE</scope>
    <source>
        <strain evidence="7">BMA12</strain>
    </source>
</reference>
<comment type="similarity">
    <text evidence="1">Belongs to the Fur family.</text>
</comment>
<evidence type="ECO:0000256" key="6">
    <source>
        <dbReference type="ARBA" id="ARBA00023163"/>
    </source>
</evidence>
<evidence type="ECO:0000256" key="3">
    <source>
        <dbReference type="ARBA" id="ARBA00022833"/>
    </source>
</evidence>
<dbReference type="InterPro" id="IPR036388">
    <property type="entry name" value="WH-like_DNA-bd_sf"/>
</dbReference>
<accession>A0ABT8KZG0</accession>
<keyword evidence="8" id="KW-1185">Reference proteome</keyword>
<keyword evidence="3" id="KW-0862">Zinc</keyword>
<evidence type="ECO:0000256" key="4">
    <source>
        <dbReference type="ARBA" id="ARBA00023015"/>
    </source>
</evidence>
<proteinExistence type="inferred from homology"/>
<dbReference type="RefSeq" id="WP_346755750.1">
    <property type="nucleotide sequence ID" value="NZ_JAUJEB010000001.1"/>
</dbReference>
<evidence type="ECO:0000256" key="5">
    <source>
        <dbReference type="ARBA" id="ARBA00023125"/>
    </source>
</evidence>
<evidence type="ECO:0000313" key="8">
    <source>
        <dbReference type="Proteomes" id="UP001172083"/>
    </source>
</evidence>
<comment type="caution">
    <text evidence="7">The sequence shown here is derived from an EMBL/GenBank/DDBJ whole genome shotgun (WGS) entry which is preliminary data.</text>
</comment>
<dbReference type="SUPFAM" id="SSF46785">
    <property type="entry name" value="Winged helix' DNA-binding domain"/>
    <property type="match status" value="1"/>
</dbReference>